<protein>
    <submittedName>
        <fullName evidence="1">Uncharacterized protein</fullName>
    </submittedName>
</protein>
<comment type="caution">
    <text evidence="1">The sequence shown here is derived from an EMBL/GenBank/DDBJ whole genome shotgun (WGS) entry which is preliminary data.</text>
</comment>
<organism evidence="1 2">
    <name type="scientific">Leuconostoc citreum</name>
    <dbReference type="NCBI Taxonomy" id="33964"/>
    <lineage>
        <taxon>Bacteria</taxon>
        <taxon>Bacillati</taxon>
        <taxon>Bacillota</taxon>
        <taxon>Bacilli</taxon>
        <taxon>Lactobacillales</taxon>
        <taxon>Lactobacillaceae</taxon>
        <taxon>Leuconostoc</taxon>
    </lineage>
</organism>
<reference evidence="1 2" key="1">
    <citation type="submission" date="2019-04" db="EMBL/GenBank/DDBJ databases">
        <title>A pseudo-fructophilic Leuconostoc citreum strain F192-5 isolated from peel of satsuma mandarin: the first report for isolation and characterization of strain-dependent fructophilic-like characteristics.</title>
        <authorList>
            <person name="Maeno S."/>
            <person name="Tanizawa Y."/>
            <person name="Kajikawa A."/>
            <person name="Kanesaki Y."/>
            <person name="Kubota E."/>
            <person name="Arita M."/>
            <person name="Leon D."/>
            <person name="Endo A."/>
        </authorList>
    </citation>
    <scope>NUCLEOTIDE SEQUENCE [LARGE SCALE GENOMIC DNA]</scope>
    <source>
        <strain evidence="1 2">F192-5</strain>
    </source>
</reference>
<evidence type="ECO:0000313" key="2">
    <source>
        <dbReference type="Proteomes" id="UP000323274"/>
    </source>
</evidence>
<gene>
    <name evidence="1" type="ORF">LCIT_01930</name>
</gene>
<proteinExistence type="predicted"/>
<evidence type="ECO:0000313" key="1">
    <source>
        <dbReference type="EMBL" id="GDZ82951.1"/>
    </source>
</evidence>
<dbReference type="AlphaFoldDB" id="A0A5A5TX08"/>
<name>A0A5A5TX08_LEUCI</name>
<dbReference type="EMBL" id="BJJW01000002">
    <property type="protein sequence ID" value="GDZ82951.1"/>
    <property type="molecule type" value="Genomic_DNA"/>
</dbReference>
<dbReference type="Proteomes" id="UP000323274">
    <property type="component" value="Unassembled WGS sequence"/>
</dbReference>
<sequence>MAIMSISFIAIRAKFVFFIRSNSPRKHYLNLIIKTIGSIKLLFGIIVETERCIYDR</sequence>
<accession>A0A5A5TX08</accession>